<dbReference type="PROSITE" id="PS51192">
    <property type="entry name" value="HELICASE_ATP_BIND_1"/>
    <property type="match status" value="1"/>
</dbReference>
<dbReference type="GO" id="GO:0005524">
    <property type="term" value="F:ATP binding"/>
    <property type="evidence" value="ECO:0007669"/>
    <property type="project" value="UniProtKB-KW"/>
</dbReference>
<dbReference type="InterPro" id="IPR044078">
    <property type="entry name" value="Mot1_ATP-bd"/>
</dbReference>
<dbReference type="Pfam" id="PF00176">
    <property type="entry name" value="SNF2-rel_dom"/>
    <property type="match status" value="1"/>
</dbReference>
<dbReference type="EMBL" id="JAZDUA010000094">
    <property type="protein sequence ID" value="KAK7868472.1"/>
    <property type="molecule type" value="Genomic_DNA"/>
</dbReference>
<evidence type="ECO:0000256" key="4">
    <source>
        <dbReference type="ARBA" id="ARBA00022801"/>
    </source>
</evidence>
<dbReference type="Gene3D" id="3.40.50.10810">
    <property type="entry name" value="Tandem AAA-ATPase domain"/>
    <property type="match status" value="1"/>
</dbReference>
<dbReference type="Gene3D" id="3.40.50.300">
    <property type="entry name" value="P-loop containing nucleotide triphosphate hydrolases"/>
    <property type="match status" value="1"/>
</dbReference>
<evidence type="ECO:0000313" key="12">
    <source>
        <dbReference type="EMBL" id="KAK7868472.1"/>
    </source>
</evidence>
<dbReference type="SUPFAM" id="SSF48371">
    <property type="entry name" value="ARM repeat"/>
    <property type="match status" value="1"/>
</dbReference>
<dbReference type="GO" id="GO:0003677">
    <property type="term" value="F:DNA binding"/>
    <property type="evidence" value="ECO:0007669"/>
    <property type="project" value="UniProtKB-KW"/>
</dbReference>
<feature type="domain" description="Helicase ATP-binding" evidence="10">
    <location>
        <begin position="1298"/>
        <end position="1473"/>
    </location>
</feature>
<sequence length="1868" mass="208385">MTSRLDRLFVLLETGSSGVTRRAAAHQLGEVQRLHPHELHNLLARITTYLRSPAWETRIAAGQAVEAVIRNVPPWDPIPCSVKETKTLSSNISMEGRMNFEKFDMCKVLENGSLLMGSEGKEYDLEEDMSGLDVREKMARQRQLLNARLGLDVASKIGIDVTELFTSEDLGFTIGLNDTHKAEEVSKKSISEVVQNEVSQVGGLSSREMNRARRKARLAVLKQRSREAGEDCGEEPDKKKFKFEDGIRDAKMEDHGMYHSENVPDSTGSWSREAVDWPFEGFCDQLCQDLFSPSWETRHGSATALREVIRIHGKGAGKVADIPEHEMEEFHQLWLEDVALRLLCVLALDRFGDFVSDQVVAPVRETCAQALGSILHLMGKQSVNGVTNVLLQLLKQKDWEARHGGLLGLKYLLAVRKDLVKELLPVAFPYILEGLSDSVDDVGAVAAAALIPVARIIVDEMPEQLEITVQRLWDLLSEQDELAAACNSFMGLLAALISMPDVHRYLRPQPLSDVVPRLWPFLSHATSSVRRATLQTLYTLTRGANNGPKGPYSANGHEWASPLLQDAMRHIFQRVLVEPISDIQELGEKVWGNLVRNSSLSELLLAACPYMSTWLCLTMQPSKIAIDPALLIQCKHSFRDRGIEKSVRKLKAPTLIETNNSTNSNNVPKCEPKLFVGGNETTPMAVREKNVVRARCMASRMLGLLSCYIVLPAPGIVYTEEMESPVDCYVKILLVYLNSKSALQRMVTGLVVAEWAKLEGSNHTSSETLKRRLHQCLTECVYFDEIALSFTRLLQETRDFIAMMKHYKLPIDSEKYGSVLTLDQIQQLSGPVTQQLLSSHKLKPKIAETLEERRKAIQGSVSQTSSDQMLLNISTQAALAGAVTMQKSLPEKLNPVVKPLMESVKKEDTEPLQALAASHLAFLVDLCVERTPCPNAKIITNLCTFLRSDTEFSPKIQTSEGPSSDSGVESTSGEGSRTGTPTSFGNNYTGILTLVNQQMSAERAVFRRSNSTGGRGPGRPPVTDIPLEELFAAEDGVHKQNRIQRRGASFALTSISSYFGKDLPSKLPKLWDFIKAHLVETVDPSNFDPAVLMNNDVAAEELVTNLLVLEVTSPALHKDLLPQVLLCLPHLSVLLSHPYRAVRHMAARCLGTLSSLASVPVMSSVVTSVLPLLGASESDTQRQGAVEALACIVEKLQLNIIPYIVLLVVPLLGRMSDQNQPVRLMATHCFATLIQLMPLDGGLPEPPSLSADLIAQKVKERKFLEQLFNPKSIDEYKVPVPIKAELRSYQQAGVNWLAFLNKYKLHGILCDDMGLGKTLQSICILAGDHNDRNLQYKSTRSPDSAPLPSIVICPPTLTGHWVYEVQKFLPREYLNPLQYVGPPLEREKLRSKVKLHNLIIASYDIVRKDIDFFSTIKWNYCILDEGHVIKNGKTKSSKAIKQLIANHRLILSGTPIQNNVLELWSLFDFLMPGFLGTEKQFTARYSKPILASRDPKSSPKEQEAGALAMEALHRQVLPFLLRRMKEDVLEDLPPKITQDYYCELSPLQEQLYEDFSRSQAHQSLQETLVQSGSNRSSQGNTHIFQALRYLQNVCNHPKLVLTNQHPEFERIQSQMKQQSSSLADIQHAAKLPALKQLLLDCGIGIPPEEQAGEQVVNQHRALIFCQLKAMLDILENDLFKNYMPGVSYLRLDGSIPSGMRHSVVTRFNNDPSIDVLLLTTQVGGLGLNLTGADTVIFVEHDWNPMKDLQAMDRAHRIGQKKVVNVYRLITRGTLEEKIMGLQKFKLLTANTVISSENASMETMGTDQLLDLFALDNRKKENVNSGSSHLSHTGGMSIKTVLDTLPDLWEDKQYEEEYDLTSFVQRLQK</sequence>
<dbReference type="InterPro" id="IPR038718">
    <property type="entry name" value="SNF2-like_sf"/>
</dbReference>
<dbReference type="SMART" id="SM00487">
    <property type="entry name" value="DEXDc"/>
    <property type="match status" value="1"/>
</dbReference>
<evidence type="ECO:0000256" key="1">
    <source>
        <dbReference type="ARBA" id="ARBA00004123"/>
    </source>
</evidence>
<protein>
    <recommendedName>
        <fullName evidence="14">TATA-binding protein-associated factor 172</fullName>
    </recommendedName>
</protein>
<keyword evidence="2" id="KW-0677">Repeat</keyword>
<evidence type="ECO:0000313" key="13">
    <source>
        <dbReference type="Proteomes" id="UP001378592"/>
    </source>
</evidence>
<evidence type="ECO:0000256" key="5">
    <source>
        <dbReference type="ARBA" id="ARBA00022806"/>
    </source>
</evidence>
<name>A0AAN9VXY1_9ORTH</name>
<dbReference type="Gene3D" id="1.25.10.10">
    <property type="entry name" value="Leucine-rich Repeat Variant"/>
    <property type="match status" value="2"/>
</dbReference>
<dbReference type="SMART" id="SM00490">
    <property type="entry name" value="HELICc"/>
    <property type="match status" value="1"/>
</dbReference>
<dbReference type="InterPro" id="IPR001650">
    <property type="entry name" value="Helicase_C-like"/>
</dbReference>
<keyword evidence="8" id="KW-0539">Nucleus</keyword>
<dbReference type="FunFam" id="3.40.50.300:FF:000428">
    <property type="entry name" value="TATA-binding protein-associated factor 172"/>
    <property type="match status" value="1"/>
</dbReference>
<evidence type="ECO:0008006" key="14">
    <source>
        <dbReference type="Google" id="ProtNLM"/>
    </source>
</evidence>
<dbReference type="InterPro" id="IPR016024">
    <property type="entry name" value="ARM-type_fold"/>
</dbReference>
<evidence type="ECO:0000256" key="8">
    <source>
        <dbReference type="ARBA" id="ARBA00023242"/>
    </source>
</evidence>
<feature type="domain" description="Helicase C-terminal" evidence="11">
    <location>
        <begin position="1647"/>
        <end position="1804"/>
    </location>
</feature>
<dbReference type="InterPro" id="IPR022707">
    <property type="entry name" value="Mot1_central_dom"/>
</dbReference>
<dbReference type="GO" id="GO:0005634">
    <property type="term" value="C:nucleus"/>
    <property type="evidence" value="ECO:0007669"/>
    <property type="project" value="UniProtKB-SubCell"/>
</dbReference>
<keyword evidence="4" id="KW-0378">Hydrolase</keyword>
<evidence type="ECO:0000256" key="6">
    <source>
        <dbReference type="ARBA" id="ARBA00022840"/>
    </source>
</evidence>
<dbReference type="InterPro" id="IPR027417">
    <property type="entry name" value="P-loop_NTPase"/>
</dbReference>
<comment type="subcellular location">
    <subcellularLocation>
        <location evidence="1">Nucleus</location>
    </subcellularLocation>
</comment>
<dbReference type="InterPro" id="IPR014001">
    <property type="entry name" value="Helicase_ATP-bd"/>
</dbReference>
<dbReference type="PANTHER" id="PTHR36498">
    <property type="entry name" value="TATA-BINDING PROTEIN-ASSOCIATED FACTOR 172"/>
    <property type="match status" value="1"/>
</dbReference>
<dbReference type="PROSITE" id="PS51194">
    <property type="entry name" value="HELICASE_CTER"/>
    <property type="match status" value="1"/>
</dbReference>
<dbReference type="GO" id="GO:0004386">
    <property type="term" value="F:helicase activity"/>
    <property type="evidence" value="ECO:0007669"/>
    <property type="project" value="UniProtKB-KW"/>
</dbReference>
<evidence type="ECO:0000259" key="10">
    <source>
        <dbReference type="PROSITE" id="PS51192"/>
    </source>
</evidence>
<organism evidence="12 13">
    <name type="scientific">Gryllus longicercus</name>
    <dbReference type="NCBI Taxonomy" id="2509291"/>
    <lineage>
        <taxon>Eukaryota</taxon>
        <taxon>Metazoa</taxon>
        <taxon>Ecdysozoa</taxon>
        <taxon>Arthropoda</taxon>
        <taxon>Hexapoda</taxon>
        <taxon>Insecta</taxon>
        <taxon>Pterygota</taxon>
        <taxon>Neoptera</taxon>
        <taxon>Polyneoptera</taxon>
        <taxon>Orthoptera</taxon>
        <taxon>Ensifera</taxon>
        <taxon>Gryllidea</taxon>
        <taxon>Grylloidea</taxon>
        <taxon>Gryllidae</taxon>
        <taxon>Gryllinae</taxon>
        <taxon>Gryllus</taxon>
    </lineage>
</organism>
<dbReference type="Pfam" id="PF12054">
    <property type="entry name" value="DUF3535"/>
    <property type="match status" value="1"/>
</dbReference>
<dbReference type="PANTHER" id="PTHR36498:SF1">
    <property type="entry name" value="TATA-BINDING PROTEIN-ASSOCIATED FACTOR 172"/>
    <property type="match status" value="1"/>
</dbReference>
<keyword evidence="13" id="KW-1185">Reference proteome</keyword>
<keyword evidence="7" id="KW-0238">DNA-binding</keyword>
<reference evidence="12 13" key="1">
    <citation type="submission" date="2024-03" db="EMBL/GenBank/DDBJ databases">
        <title>The genome assembly and annotation of the cricket Gryllus longicercus Weissman &amp; Gray.</title>
        <authorList>
            <person name="Szrajer S."/>
            <person name="Gray D."/>
            <person name="Ylla G."/>
        </authorList>
    </citation>
    <scope>NUCLEOTIDE SEQUENCE [LARGE SCALE GENOMIC DNA]</scope>
    <source>
        <strain evidence="12">DAG 2021-001</strain>
        <tissue evidence="12">Whole body minus gut</tissue>
    </source>
</reference>
<dbReference type="GO" id="GO:0017025">
    <property type="term" value="F:TBP-class protein binding"/>
    <property type="evidence" value="ECO:0007669"/>
    <property type="project" value="InterPro"/>
</dbReference>
<dbReference type="InterPro" id="IPR011989">
    <property type="entry name" value="ARM-like"/>
</dbReference>
<dbReference type="Proteomes" id="UP001378592">
    <property type="component" value="Unassembled WGS sequence"/>
</dbReference>
<gene>
    <name evidence="12" type="ORF">R5R35_011216</name>
</gene>
<evidence type="ECO:0000259" key="11">
    <source>
        <dbReference type="PROSITE" id="PS51194"/>
    </source>
</evidence>
<feature type="compositionally biased region" description="Polar residues" evidence="9">
    <location>
        <begin position="955"/>
        <end position="985"/>
    </location>
</feature>
<dbReference type="FunFam" id="3.40.50.10810:FF:000009">
    <property type="entry name" value="B-TFIID TATA-box-binding protein-associated factor 1"/>
    <property type="match status" value="1"/>
</dbReference>
<evidence type="ECO:0000256" key="3">
    <source>
        <dbReference type="ARBA" id="ARBA00022741"/>
    </source>
</evidence>
<evidence type="ECO:0000256" key="9">
    <source>
        <dbReference type="SAM" id="MobiDB-lite"/>
    </source>
</evidence>
<dbReference type="InterPro" id="IPR044972">
    <property type="entry name" value="Mot1"/>
</dbReference>
<dbReference type="CDD" id="cd17999">
    <property type="entry name" value="DEXHc_Mot1"/>
    <property type="match status" value="1"/>
</dbReference>
<feature type="region of interest" description="Disordered" evidence="9">
    <location>
        <begin position="954"/>
        <end position="985"/>
    </location>
</feature>
<keyword evidence="3" id="KW-0547">Nucleotide-binding</keyword>
<comment type="caution">
    <text evidence="12">The sequence shown here is derived from an EMBL/GenBank/DDBJ whole genome shotgun (WGS) entry which is preliminary data.</text>
</comment>
<dbReference type="InterPro" id="IPR049730">
    <property type="entry name" value="SNF2/RAD54-like_C"/>
</dbReference>
<dbReference type="GO" id="GO:0016887">
    <property type="term" value="F:ATP hydrolysis activity"/>
    <property type="evidence" value="ECO:0007669"/>
    <property type="project" value="InterPro"/>
</dbReference>
<keyword evidence="6" id="KW-0067">ATP-binding</keyword>
<proteinExistence type="predicted"/>
<evidence type="ECO:0000256" key="7">
    <source>
        <dbReference type="ARBA" id="ARBA00023125"/>
    </source>
</evidence>
<accession>A0AAN9VXY1</accession>
<evidence type="ECO:0000256" key="2">
    <source>
        <dbReference type="ARBA" id="ARBA00022737"/>
    </source>
</evidence>
<dbReference type="CDD" id="cd18793">
    <property type="entry name" value="SF2_C_SNF"/>
    <property type="match status" value="1"/>
</dbReference>
<dbReference type="Pfam" id="PF00271">
    <property type="entry name" value="Helicase_C"/>
    <property type="match status" value="1"/>
</dbReference>
<dbReference type="SUPFAM" id="SSF52540">
    <property type="entry name" value="P-loop containing nucleoside triphosphate hydrolases"/>
    <property type="match status" value="2"/>
</dbReference>
<dbReference type="InterPro" id="IPR000330">
    <property type="entry name" value="SNF2_N"/>
</dbReference>
<keyword evidence="5" id="KW-0347">Helicase</keyword>